<evidence type="ECO:0000313" key="11">
    <source>
        <dbReference type="Proteomes" id="UP000193411"/>
    </source>
</evidence>
<comment type="similarity">
    <text evidence="1 5 6">Belongs to the peptidase S8 family.</text>
</comment>
<evidence type="ECO:0000256" key="1">
    <source>
        <dbReference type="ARBA" id="ARBA00011073"/>
    </source>
</evidence>
<dbReference type="OrthoDB" id="206201at2759"/>
<feature type="signal peptide" evidence="7">
    <location>
        <begin position="1"/>
        <end position="19"/>
    </location>
</feature>
<dbReference type="InterPro" id="IPR010259">
    <property type="entry name" value="S8pro/Inhibitor_I9"/>
</dbReference>
<organism evidence="10 11">
    <name type="scientific">Catenaria anguillulae PL171</name>
    <dbReference type="NCBI Taxonomy" id="765915"/>
    <lineage>
        <taxon>Eukaryota</taxon>
        <taxon>Fungi</taxon>
        <taxon>Fungi incertae sedis</taxon>
        <taxon>Blastocladiomycota</taxon>
        <taxon>Blastocladiomycetes</taxon>
        <taxon>Blastocladiales</taxon>
        <taxon>Catenariaceae</taxon>
        <taxon>Catenaria</taxon>
    </lineage>
</organism>
<dbReference type="Pfam" id="PF05922">
    <property type="entry name" value="Inhibitor_I9"/>
    <property type="match status" value="1"/>
</dbReference>
<evidence type="ECO:0000256" key="4">
    <source>
        <dbReference type="ARBA" id="ARBA00022825"/>
    </source>
</evidence>
<name>A0A1Y2HZH5_9FUNG</name>
<dbReference type="PANTHER" id="PTHR43806">
    <property type="entry name" value="PEPTIDASE S8"/>
    <property type="match status" value="1"/>
</dbReference>
<dbReference type="FunFam" id="3.40.50.200:FF:000007">
    <property type="entry name" value="Subtilisin-like serine protease"/>
    <property type="match status" value="1"/>
</dbReference>
<dbReference type="PROSITE" id="PS00138">
    <property type="entry name" value="SUBTILASE_SER"/>
    <property type="match status" value="1"/>
</dbReference>
<dbReference type="GO" id="GO:0006508">
    <property type="term" value="P:proteolysis"/>
    <property type="evidence" value="ECO:0007669"/>
    <property type="project" value="UniProtKB-KW"/>
</dbReference>
<dbReference type="PROSITE" id="PS00136">
    <property type="entry name" value="SUBTILASE_ASP"/>
    <property type="match status" value="1"/>
</dbReference>
<dbReference type="PROSITE" id="PS51892">
    <property type="entry name" value="SUBTILASE"/>
    <property type="match status" value="1"/>
</dbReference>
<dbReference type="InterPro" id="IPR023827">
    <property type="entry name" value="Peptidase_S8_Asp-AS"/>
</dbReference>
<dbReference type="PANTHER" id="PTHR43806:SF66">
    <property type="entry name" value="SERIN ENDOPEPTIDASE"/>
    <property type="match status" value="1"/>
</dbReference>
<dbReference type="InterPro" id="IPR015500">
    <property type="entry name" value="Peptidase_S8_subtilisin-rel"/>
</dbReference>
<feature type="chain" id="PRO_5012305241" evidence="7">
    <location>
        <begin position="20"/>
        <end position="421"/>
    </location>
</feature>
<evidence type="ECO:0000256" key="7">
    <source>
        <dbReference type="SAM" id="SignalP"/>
    </source>
</evidence>
<dbReference type="InterPro" id="IPR050131">
    <property type="entry name" value="Peptidase_S8_subtilisin-like"/>
</dbReference>
<accession>A0A1Y2HZH5</accession>
<dbReference type="Pfam" id="PF00082">
    <property type="entry name" value="Peptidase_S8"/>
    <property type="match status" value="1"/>
</dbReference>
<keyword evidence="11" id="KW-1185">Reference proteome</keyword>
<evidence type="ECO:0000256" key="6">
    <source>
        <dbReference type="RuleBase" id="RU003355"/>
    </source>
</evidence>
<dbReference type="SUPFAM" id="SSF52743">
    <property type="entry name" value="Subtilisin-like"/>
    <property type="match status" value="1"/>
</dbReference>
<dbReference type="InterPro" id="IPR000209">
    <property type="entry name" value="Peptidase_S8/S53_dom"/>
</dbReference>
<evidence type="ECO:0000256" key="5">
    <source>
        <dbReference type="PROSITE-ProRule" id="PRU01240"/>
    </source>
</evidence>
<evidence type="ECO:0000259" key="9">
    <source>
        <dbReference type="Pfam" id="PF05922"/>
    </source>
</evidence>
<sequence length="421" mass="43410">MHTPATISLLVLAATLALAQSSPNAPPAEAQVPNSYLITFKSNVPDSSASLQSLRATIDRENARESTTDGGIQSSIDSASYASIGSTFRAVPATLSTSTLEQIRRHPSVASVVPNLKYQISAPAPAPAAAAPITQQAPVPNWGLARIVSRTLPADLKSSPYAYPSSAGSGVNVYVLDTGIHMAHQDIRGRVDRGVATCSGCKVGTDPQGHGSHVCGIAIGTLHGVAKRARCTSVTALDAQGFGTTADMVKALDWIVKTAKSKPNERAVVNMSIHGYEDRALNAAVDAAVAEGIPVVVAAGNKGQAACYGSPSSARSAIVVGATDSRDWMATWSNYGSCVTLLAPGVDILSIKTGTTAGTATMSGTSMASPMVAGVVALMLSQDPTLTPQQIRDRLWESATDGVLNDTVYGTPNKLVFVGTQ</sequence>
<reference evidence="10 11" key="1">
    <citation type="submission" date="2016-07" db="EMBL/GenBank/DDBJ databases">
        <title>Pervasive Adenine N6-methylation of Active Genes in Fungi.</title>
        <authorList>
            <consortium name="DOE Joint Genome Institute"/>
            <person name="Mondo S.J."/>
            <person name="Dannebaum R.O."/>
            <person name="Kuo R.C."/>
            <person name="Labutti K."/>
            <person name="Haridas S."/>
            <person name="Kuo A."/>
            <person name="Salamov A."/>
            <person name="Ahrendt S.R."/>
            <person name="Lipzen A."/>
            <person name="Sullivan W."/>
            <person name="Andreopoulos W.B."/>
            <person name="Clum A."/>
            <person name="Lindquist E."/>
            <person name="Daum C."/>
            <person name="Ramamoorthy G.K."/>
            <person name="Gryganskyi A."/>
            <person name="Culley D."/>
            <person name="Magnuson J.K."/>
            <person name="James T.Y."/>
            <person name="O'Malley M.A."/>
            <person name="Stajich J.E."/>
            <person name="Spatafora J.W."/>
            <person name="Visel A."/>
            <person name="Grigoriev I.V."/>
        </authorList>
    </citation>
    <scope>NUCLEOTIDE SEQUENCE [LARGE SCALE GENOMIC DNA]</scope>
    <source>
        <strain evidence="10 11">PL171</strain>
    </source>
</reference>
<feature type="domain" description="Inhibitor I9" evidence="9">
    <location>
        <begin position="35"/>
        <end position="120"/>
    </location>
</feature>
<dbReference type="InterPro" id="IPR034193">
    <property type="entry name" value="PCSK9_ProteinaseK-like"/>
</dbReference>
<protein>
    <submittedName>
        <fullName evidence="10">Peptidase S8/S53 domain-containing protein</fullName>
    </submittedName>
</protein>
<evidence type="ECO:0000259" key="8">
    <source>
        <dbReference type="Pfam" id="PF00082"/>
    </source>
</evidence>
<dbReference type="InterPro" id="IPR036852">
    <property type="entry name" value="Peptidase_S8/S53_dom_sf"/>
</dbReference>
<dbReference type="STRING" id="765915.A0A1Y2HZH5"/>
<keyword evidence="3 5" id="KW-0378">Hydrolase</keyword>
<comment type="caution">
    <text evidence="10">The sequence shown here is derived from an EMBL/GenBank/DDBJ whole genome shotgun (WGS) entry which is preliminary data.</text>
</comment>
<dbReference type="AlphaFoldDB" id="A0A1Y2HZH5"/>
<feature type="active site" description="Charge relay system" evidence="5">
    <location>
        <position position="177"/>
    </location>
</feature>
<evidence type="ECO:0000256" key="2">
    <source>
        <dbReference type="ARBA" id="ARBA00022670"/>
    </source>
</evidence>
<evidence type="ECO:0000313" key="10">
    <source>
        <dbReference type="EMBL" id="ORZ39133.1"/>
    </source>
</evidence>
<keyword evidence="7" id="KW-0732">Signal</keyword>
<keyword evidence="4 5" id="KW-0720">Serine protease</keyword>
<dbReference type="EMBL" id="MCFL01000006">
    <property type="protein sequence ID" value="ORZ39133.1"/>
    <property type="molecule type" value="Genomic_DNA"/>
</dbReference>
<dbReference type="SUPFAM" id="SSF54897">
    <property type="entry name" value="Protease propeptides/inhibitors"/>
    <property type="match status" value="1"/>
</dbReference>
<dbReference type="PRINTS" id="PR00723">
    <property type="entry name" value="SUBTILISIN"/>
</dbReference>
<dbReference type="Proteomes" id="UP000193411">
    <property type="component" value="Unassembled WGS sequence"/>
</dbReference>
<keyword evidence="2 5" id="KW-0645">Protease</keyword>
<dbReference type="GO" id="GO:0004252">
    <property type="term" value="F:serine-type endopeptidase activity"/>
    <property type="evidence" value="ECO:0007669"/>
    <property type="project" value="UniProtKB-UniRule"/>
</dbReference>
<feature type="domain" description="Peptidase S8/S53" evidence="8">
    <location>
        <begin position="168"/>
        <end position="402"/>
    </location>
</feature>
<feature type="active site" description="Charge relay system" evidence="5">
    <location>
        <position position="366"/>
    </location>
</feature>
<evidence type="ECO:0000256" key="3">
    <source>
        <dbReference type="ARBA" id="ARBA00022801"/>
    </source>
</evidence>
<dbReference type="CDD" id="cd04077">
    <property type="entry name" value="Peptidases_S8_PCSK9_ProteinaseK_like"/>
    <property type="match status" value="1"/>
</dbReference>
<gene>
    <name evidence="10" type="ORF">BCR44DRAFT_1482924</name>
</gene>
<proteinExistence type="inferred from homology"/>
<feature type="active site" description="Charge relay system" evidence="5">
    <location>
        <position position="210"/>
    </location>
</feature>
<dbReference type="GO" id="GO:0005615">
    <property type="term" value="C:extracellular space"/>
    <property type="evidence" value="ECO:0007669"/>
    <property type="project" value="TreeGrafter"/>
</dbReference>
<dbReference type="Gene3D" id="3.40.50.200">
    <property type="entry name" value="Peptidase S8/S53 domain"/>
    <property type="match status" value="1"/>
</dbReference>
<dbReference type="InterPro" id="IPR023828">
    <property type="entry name" value="Peptidase_S8_Ser-AS"/>
</dbReference>